<evidence type="ECO:0000313" key="3">
    <source>
        <dbReference type="Proteomes" id="UP000053477"/>
    </source>
</evidence>
<name>A0A0H2RKA8_9AGAM</name>
<feature type="compositionally biased region" description="Polar residues" evidence="1">
    <location>
        <begin position="233"/>
        <end position="248"/>
    </location>
</feature>
<keyword evidence="3" id="KW-1185">Reference proteome</keyword>
<proteinExistence type="predicted"/>
<reference evidence="2 3" key="1">
    <citation type="submission" date="2015-04" db="EMBL/GenBank/DDBJ databases">
        <title>Complete genome sequence of Schizopora paradoxa KUC8140, a cosmopolitan wood degrader in East Asia.</title>
        <authorList>
            <consortium name="DOE Joint Genome Institute"/>
            <person name="Min B."/>
            <person name="Park H."/>
            <person name="Jang Y."/>
            <person name="Kim J.-J."/>
            <person name="Kim K.H."/>
            <person name="Pangilinan J."/>
            <person name="Lipzen A."/>
            <person name="Riley R."/>
            <person name="Grigoriev I.V."/>
            <person name="Spatafora J.W."/>
            <person name="Choi I.-G."/>
        </authorList>
    </citation>
    <scope>NUCLEOTIDE SEQUENCE [LARGE SCALE GENOMIC DNA]</scope>
    <source>
        <strain evidence="2 3">KUC8140</strain>
    </source>
</reference>
<evidence type="ECO:0000313" key="2">
    <source>
        <dbReference type="EMBL" id="KLO12395.1"/>
    </source>
</evidence>
<organism evidence="2 3">
    <name type="scientific">Schizopora paradoxa</name>
    <dbReference type="NCBI Taxonomy" id="27342"/>
    <lineage>
        <taxon>Eukaryota</taxon>
        <taxon>Fungi</taxon>
        <taxon>Dikarya</taxon>
        <taxon>Basidiomycota</taxon>
        <taxon>Agaricomycotina</taxon>
        <taxon>Agaricomycetes</taxon>
        <taxon>Hymenochaetales</taxon>
        <taxon>Schizoporaceae</taxon>
        <taxon>Schizopora</taxon>
    </lineage>
</organism>
<feature type="region of interest" description="Disordered" evidence="1">
    <location>
        <begin position="171"/>
        <end position="252"/>
    </location>
</feature>
<gene>
    <name evidence="2" type="ORF">SCHPADRAFT_905114</name>
</gene>
<dbReference type="AlphaFoldDB" id="A0A0H2RKA8"/>
<protein>
    <submittedName>
        <fullName evidence="2">Uncharacterized protein</fullName>
    </submittedName>
</protein>
<feature type="compositionally biased region" description="Basic residues" evidence="1">
    <location>
        <begin position="20"/>
        <end position="36"/>
    </location>
</feature>
<feature type="region of interest" description="Disordered" evidence="1">
    <location>
        <begin position="1"/>
        <end position="61"/>
    </location>
</feature>
<feature type="region of interest" description="Disordered" evidence="1">
    <location>
        <begin position="257"/>
        <end position="276"/>
    </location>
</feature>
<dbReference type="Proteomes" id="UP000053477">
    <property type="component" value="Unassembled WGS sequence"/>
</dbReference>
<accession>A0A0H2RKA8</accession>
<feature type="compositionally biased region" description="Polar residues" evidence="1">
    <location>
        <begin position="257"/>
        <end position="271"/>
    </location>
</feature>
<dbReference type="InParanoid" id="A0A0H2RKA8"/>
<sequence length="391" mass="44682">MDPRPTLEKSFTSEDDVALAKRRRQRAVKKERKRRQRSELAARETQCALVGGETEAAEERKLEKGVEDTLVTGKGALSSSFDSVETNRIDWADEVDASIPCLQPVFTTELSPRDLSCLRTDARSPWSSLCRRHQRIQRRQHHDQPSYSLAQHPRRFTSRCSRADVSTWWRRAPSTPSRSLPSRQRPDFRWQSPSSQYRDHRFKPRRAQMPLFTQSRPQYKTDRSTQTEPPPSCTANCSVQTESPTTSLTHRRTQEVATQSEQCTIDASTQTNPPPAPPMNPVAIQTEQIHSSSVSMQTDPTPPTDPQAYQRLFQIANYTRKDEDAIFEAAQMFIASPLSSMVSDALMGLHNLLFTQSFPSPAPTMLPYDPTMRFIGMYVKGWYASWLKYQI</sequence>
<evidence type="ECO:0000256" key="1">
    <source>
        <dbReference type="SAM" id="MobiDB-lite"/>
    </source>
</evidence>
<dbReference type="EMBL" id="KQ085978">
    <property type="protein sequence ID" value="KLO12395.1"/>
    <property type="molecule type" value="Genomic_DNA"/>
</dbReference>